<dbReference type="Proteomes" id="UP000547976">
    <property type="component" value="Unassembled WGS sequence"/>
</dbReference>
<reference evidence="2 3" key="1">
    <citation type="submission" date="2020-05" db="EMBL/GenBank/DDBJ databases">
        <title>Identification and distribution of gene clusters putatively required for synthesis of sphingolipid metabolism inhibitors in phylogenetically diverse species of the filamentous fungus Fusarium.</title>
        <authorList>
            <person name="Kim H.-S."/>
            <person name="Busman M."/>
            <person name="Brown D.W."/>
            <person name="Divon H."/>
            <person name="Uhlig S."/>
            <person name="Proctor R.H."/>
        </authorList>
    </citation>
    <scope>NUCLEOTIDE SEQUENCE [LARGE SCALE GENOMIC DNA]</scope>
    <source>
        <strain evidence="2 3">NRRL 66333</strain>
    </source>
</reference>
<dbReference type="AlphaFoldDB" id="A0A8H5PJN4"/>
<proteinExistence type="predicted"/>
<name>A0A8H5PJN4_GIBSU</name>
<evidence type="ECO:0000313" key="3">
    <source>
        <dbReference type="Proteomes" id="UP000547976"/>
    </source>
</evidence>
<accession>A0A8H5PJN4</accession>
<dbReference type="GeneID" id="59321472"/>
<dbReference type="RefSeq" id="XP_036536101.1">
    <property type="nucleotide sequence ID" value="XM_036686754.1"/>
</dbReference>
<dbReference type="OrthoDB" id="5007363at2759"/>
<protein>
    <submittedName>
        <fullName evidence="2">Uncharacterized protein</fullName>
    </submittedName>
</protein>
<feature type="region of interest" description="Disordered" evidence="1">
    <location>
        <begin position="167"/>
        <end position="188"/>
    </location>
</feature>
<gene>
    <name evidence="2" type="ORF">FSUBG_8354</name>
</gene>
<keyword evidence="3" id="KW-1185">Reference proteome</keyword>
<organism evidence="2 3">
    <name type="scientific">Gibberella subglutinans</name>
    <name type="common">Fusarium subglutinans</name>
    <dbReference type="NCBI Taxonomy" id="42677"/>
    <lineage>
        <taxon>Eukaryota</taxon>
        <taxon>Fungi</taxon>
        <taxon>Dikarya</taxon>
        <taxon>Ascomycota</taxon>
        <taxon>Pezizomycotina</taxon>
        <taxon>Sordariomycetes</taxon>
        <taxon>Hypocreomycetidae</taxon>
        <taxon>Hypocreales</taxon>
        <taxon>Nectriaceae</taxon>
        <taxon>Fusarium</taxon>
        <taxon>Fusarium fujikuroi species complex</taxon>
    </lineage>
</organism>
<sequence>MVATELSMERVAEIKKAVGDSLKSKPSFPSTLSELHSADPITPVSPAEYLAKLKHETGSEELVDQYLKKACKLGRQWPRVSAEEWLKQLTTMDFRDVAAIGKHHFGLTLYSVRRFDLGTDGEDTFAVETDPDALFTLEATLPPLTPSADIETGDYHIHPALISLQKVEVSPSPPDPEPSKTDTVTASGRSLPSLVMPIGQLQKKSKEEDYDDYEDDDDYEDTGYSLVIDATKINHPVWLIYDQNPYDEMGDRQVVNPDKQPLVFKELGKNFDAMMVIPSLQSWLTNYGNLNFAHMLKDMRATNITGPIQAKWLALSAAEKILSE</sequence>
<evidence type="ECO:0000256" key="1">
    <source>
        <dbReference type="SAM" id="MobiDB-lite"/>
    </source>
</evidence>
<dbReference type="EMBL" id="JAAOAV010000114">
    <property type="protein sequence ID" value="KAF5597704.1"/>
    <property type="molecule type" value="Genomic_DNA"/>
</dbReference>
<evidence type="ECO:0000313" key="2">
    <source>
        <dbReference type="EMBL" id="KAF5597704.1"/>
    </source>
</evidence>
<comment type="caution">
    <text evidence="2">The sequence shown here is derived from an EMBL/GenBank/DDBJ whole genome shotgun (WGS) entry which is preliminary data.</text>
</comment>